<keyword evidence="3 5" id="KW-1133">Transmembrane helix</keyword>
<dbReference type="PANTHER" id="PTHR43847">
    <property type="entry name" value="BLL3993 PROTEIN"/>
    <property type="match status" value="1"/>
</dbReference>
<dbReference type="Pfam" id="PF04191">
    <property type="entry name" value="PEMT"/>
    <property type="match status" value="1"/>
</dbReference>
<keyword evidence="4 5" id="KW-0472">Membrane</keyword>
<keyword evidence="2 5" id="KW-0812">Transmembrane</keyword>
<dbReference type="InterPro" id="IPR007318">
    <property type="entry name" value="Phopholipid_MeTrfase"/>
</dbReference>
<proteinExistence type="predicted"/>
<feature type="transmembrane region" description="Helical" evidence="5">
    <location>
        <begin position="84"/>
        <end position="107"/>
    </location>
</feature>
<evidence type="ECO:0000256" key="4">
    <source>
        <dbReference type="ARBA" id="ARBA00023136"/>
    </source>
</evidence>
<sequence length="212" mass="24648">MLKIYIWFIISILGMCSMVPLHFLSVEHLKFQIKYGKDKGNKITAILGLTSGWGFFTFWFGIWISPQPMFITPIFQNFVISIPIINFSIPLFHLLVSIPFILMGAWFRIVSVRLTTLKVAETHRTEKIVSTKMYSVIRHPQYFGGILAHIGISFLLSSFFSLLITPVIILLNFLVAWKEEKELVKEFGKIYEDYKKNVPMFVPKLRKQKQLP</sequence>
<name>X1ECL0_9ZZZZ</name>
<dbReference type="Gene3D" id="1.20.120.1630">
    <property type="match status" value="1"/>
</dbReference>
<feature type="transmembrane region" description="Helical" evidence="5">
    <location>
        <begin position="142"/>
        <end position="175"/>
    </location>
</feature>
<feature type="transmembrane region" description="Helical" evidence="5">
    <location>
        <begin position="45"/>
        <end position="64"/>
    </location>
</feature>
<dbReference type="InterPro" id="IPR052527">
    <property type="entry name" value="Metal_cation-efflux_comp"/>
</dbReference>
<feature type="transmembrane region" description="Helical" evidence="5">
    <location>
        <begin position="6"/>
        <end position="24"/>
    </location>
</feature>
<dbReference type="AlphaFoldDB" id="X1ECL0"/>
<protein>
    <recommendedName>
        <fullName evidence="7">Steroid 5-alpha reductase C-terminal domain-containing protein</fullName>
    </recommendedName>
</protein>
<evidence type="ECO:0000256" key="1">
    <source>
        <dbReference type="ARBA" id="ARBA00004127"/>
    </source>
</evidence>
<evidence type="ECO:0000256" key="3">
    <source>
        <dbReference type="ARBA" id="ARBA00022989"/>
    </source>
</evidence>
<accession>X1ECL0</accession>
<dbReference type="EMBL" id="BARU01001386">
    <property type="protein sequence ID" value="GAH30996.1"/>
    <property type="molecule type" value="Genomic_DNA"/>
</dbReference>
<dbReference type="PANTHER" id="PTHR43847:SF1">
    <property type="entry name" value="BLL3993 PROTEIN"/>
    <property type="match status" value="1"/>
</dbReference>
<evidence type="ECO:0000313" key="6">
    <source>
        <dbReference type="EMBL" id="GAH30996.1"/>
    </source>
</evidence>
<dbReference type="GO" id="GO:0012505">
    <property type="term" value="C:endomembrane system"/>
    <property type="evidence" value="ECO:0007669"/>
    <property type="project" value="UniProtKB-SubCell"/>
</dbReference>
<gene>
    <name evidence="6" type="ORF">S03H2_03684</name>
</gene>
<comment type="caution">
    <text evidence="6">The sequence shown here is derived from an EMBL/GenBank/DDBJ whole genome shotgun (WGS) entry which is preliminary data.</text>
</comment>
<evidence type="ECO:0008006" key="7">
    <source>
        <dbReference type="Google" id="ProtNLM"/>
    </source>
</evidence>
<comment type="subcellular location">
    <subcellularLocation>
        <location evidence="1">Endomembrane system</location>
        <topology evidence="1">Multi-pass membrane protein</topology>
    </subcellularLocation>
</comment>
<evidence type="ECO:0000256" key="5">
    <source>
        <dbReference type="SAM" id="Phobius"/>
    </source>
</evidence>
<organism evidence="6">
    <name type="scientific">marine sediment metagenome</name>
    <dbReference type="NCBI Taxonomy" id="412755"/>
    <lineage>
        <taxon>unclassified sequences</taxon>
        <taxon>metagenomes</taxon>
        <taxon>ecological metagenomes</taxon>
    </lineage>
</organism>
<evidence type="ECO:0000256" key="2">
    <source>
        <dbReference type="ARBA" id="ARBA00022692"/>
    </source>
</evidence>
<reference evidence="6" key="1">
    <citation type="journal article" date="2014" name="Front. Microbiol.">
        <title>High frequency of phylogenetically diverse reductive dehalogenase-homologous genes in deep subseafloor sedimentary metagenomes.</title>
        <authorList>
            <person name="Kawai M."/>
            <person name="Futagami T."/>
            <person name="Toyoda A."/>
            <person name="Takaki Y."/>
            <person name="Nishi S."/>
            <person name="Hori S."/>
            <person name="Arai W."/>
            <person name="Tsubouchi T."/>
            <person name="Morono Y."/>
            <person name="Uchiyama I."/>
            <person name="Ito T."/>
            <person name="Fujiyama A."/>
            <person name="Inagaki F."/>
            <person name="Takami H."/>
        </authorList>
    </citation>
    <scope>NUCLEOTIDE SEQUENCE</scope>
    <source>
        <strain evidence="6">Expedition CK06-06</strain>
    </source>
</reference>